<dbReference type="EMBL" id="JAULSY010000034">
    <property type="protein sequence ID" value="KAK0670180.1"/>
    <property type="molecule type" value="Genomic_DNA"/>
</dbReference>
<name>A0AA40DCK1_9PEZI</name>
<protein>
    <submittedName>
        <fullName evidence="2">Uncharacterized protein</fullName>
    </submittedName>
</protein>
<accession>A0AA40DCK1</accession>
<evidence type="ECO:0000313" key="2">
    <source>
        <dbReference type="EMBL" id="KAK0670180.1"/>
    </source>
</evidence>
<feature type="compositionally biased region" description="Low complexity" evidence="1">
    <location>
        <begin position="81"/>
        <end position="101"/>
    </location>
</feature>
<reference evidence="2" key="1">
    <citation type="submission" date="2023-06" db="EMBL/GenBank/DDBJ databases">
        <title>Genome-scale phylogeny and comparative genomics of the fungal order Sordariales.</title>
        <authorList>
            <consortium name="Lawrence Berkeley National Laboratory"/>
            <person name="Hensen N."/>
            <person name="Bonometti L."/>
            <person name="Westerberg I."/>
            <person name="Brannstrom I.O."/>
            <person name="Guillou S."/>
            <person name="Cros-Aarteil S."/>
            <person name="Calhoun S."/>
            <person name="Haridas S."/>
            <person name="Kuo A."/>
            <person name="Mondo S."/>
            <person name="Pangilinan J."/>
            <person name="Riley R."/>
            <person name="Labutti K."/>
            <person name="Andreopoulos B."/>
            <person name="Lipzen A."/>
            <person name="Chen C."/>
            <person name="Yanf M."/>
            <person name="Daum C."/>
            <person name="Ng V."/>
            <person name="Clum A."/>
            <person name="Steindorff A."/>
            <person name="Ohm R."/>
            <person name="Martin F."/>
            <person name="Silar P."/>
            <person name="Natvig D."/>
            <person name="Lalanne C."/>
            <person name="Gautier V."/>
            <person name="Ament-Velasquez S.L."/>
            <person name="Kruys A."/>
            <person name="Hutchinson M.I."/>
            <person name="Powell A.J."/>
            <person name="Barry K."/>
            <person name="Miller A.N."/>
            <person name="Grigoriev I.V."/>
            <person name="Debuchy R."/>
            <person name="Gladieux P."/>
            <person name="Thoren M.H."/>
            <person name="Johannesson H."/>
        </authorList>
    </citation>
    <scope>NUCLEOTIDE SEQUENCE</scope>
    <source>
        <strain evidence="2">CBS 307.81</strain>
    </source>
</reference>
<sequence length="226" mass="25523">MPPQVAPSYPEPESESESDDVSDSESEYSDQSIDNDPLKTEDMSDSAHGTVSHVLGRLPDNPKRKAEHDSDGDNPSRSKRPLTSVRSVSSSSTPDVDTPLTIANTNGSLHARQSFVAPSIEQSTTYPCFELLEKTFPQYRPIEMRTFPFFLWLCRQPVRRIPPVSIRCLATPPGLRAVRRDEGALRPMCRHQRSPSRRRPHSRILCQLLVWKAGVDVYPTHRSFQQ</sequence>
<feature type="compositionally biased region" description="Acidic residues" evidence="1">
    <location>
        <begin position="12"/>
        <end position="28"/>
    </location>
</feature>
<feature type="region of interest" description="Disordered" evidence="1">
    <location>
        <begin position="1"/>
        <end position="103"/>
    </location>
</feature>
<dbReference type="Proteomes" id="UP001174997">
    <property type="component" value="Unassembled WGS sequence"/>
</dbReference>
<evidence type="ECO:0000313" key="3">
    <source>
        <dbReference type="Proteomes" id="UP001174997"/>
    </source>
</evidence>
<gene>
    <name evidence="2" type="ORF">QBC41DRAFT_355183</name>
</gene>
<proteinExistence type="predicted"/>
<comment type="caution">
    <text evidence="2">The sequence shown here is derived from an EMBL/GenBank/DDBJ whole genome shotgun (WGS) entry which is preliminary data.</text>
</comment>
<evidence type="ECO:0000256" key="1">
    <source>
        <dbReference type="SAM" id="MobiDB-lite"/>
    </source>
</evidence>
<feature type="compositionally biased region" description="Basic and acidic residues" evidence="1">
    <location>
        <begin position="60"/>
        <end position="76"/>
    </location>
</feature>
<organism evidence="2 3">
    <name type="scientific">Cercophora samala</name>
    <dbReference type="NCBI Taxonomy" id="330535"/>
    <lineage>
        <taxon>Eukaryota</taxon>
        <taxon>Fungi</taxon>
        <taxon>Dikarya</taxon>
        <taxon>Ascomycota</taxon>
        <taxon>Pezizomycotina</taxon>
        <taxon>Sordariomycetes</taxon>
        <taxon>Sordariomycetidae</taxon>
        <taxon>Sordariales</taxon>
        <taxon>Lasiosphaeriaceae</taxon>
        <taxon>Cercophora</taxon>
    </lineage>
</organism>
<keyword evidence="3" id="KW-1185">Reference proteome</keyword>
<dbReference type="AlphaFoldDB" id="A0AA40DCK1"/>